<proteinExistence type="predicted"/>
<organism evidence="20 21">
    <name type="scientific">Saponaria officinalis</name>
    <name type="common">Common soapwort</name>
    <name type="synonym">Lychnis saponaria</name>
    <dbReference type="NCBI Taxonomy" id="3572"/>
    <lineage>
        <taxon>Eukaryota</taxon>
        <taxon>Viridiplantae</taxon>
        <taxon>Streptophyta</taxon>
        <taxon>Embryophyta</taxon>
        <taxon>Tracheophyta</taxon>
        <taxon>Spermatophyta</taxon>
        <taxon>Magnoliopsida</taxon>
        <taxon>eudicotyledons</taxon>
        <taxon>Gunneridae</taxon>
        <taxon>Pentapetalae</taxon>
        <taxon>Caryophyllales</taxon>
        <taxon>Caryophyllaceae</taxon>
        <taxon>Caryophylleae</taxon>
        <taxon>Saponaria</taxon>
    </lineage>
</organism>
<accession>A0AAW1I1W1</accession>
<dbReference type="EC" id="2.7.11.1" evidence="2"/>
<dbReference type="InterPro" id="IPR017441">
    <property type="entry name" value="Protein_kinase_ATP_BS"/>
</dbReference>
<feature type="transmembrane region" description="Helical" evidence="17">
    <location>
        <begin position="257"/>
        <end position="279"/>
    </location>
</feature>
<dbReference type="FunFam" id="1.10.510.10:FF:000161">
    <property type="entry name" value="Wall-associated receptor kinase-like 20"/>
    <property type="match status" value="1"/>
</dbReference>
<dbReference type="PANTHER" id="PTHR46008:SF2">
    <property type="entry name" value="LEAF RUST 10 DISEASE-RESISTANCE LOCUS RECEPTOR-LIKE PROTEIN KINASE-LIKE 1.4"/>
    <property type="match status" value="1"/>
</dbReference>
<feature type="region of interest" description="Disordered" evidence="16">
    <location>
        <begin position="288"/>
        <end position="343"/>
    </location>
</feature>
<dbReference type="GO" id="GO:0005886">
    <property type="term" value="C:plasma membrane"/>
    <property type="evidence" value="ECO:0007669"/>
    <property type="project" value="UniProtKB-ARBA"/>
</dbReference>
<reference evidence="20 21" key="1">
    <citation type="submission" date="2024-03" db="EMBL/GenBank/DDBJ databases">
        <title>WGS assembly of Saponaria officinalis var. Norfolk2.</title>
        <authorList>
            <person name="Jenkins J."/>
            <person name="Shu S."/>
            <person name="Grimwood J."/>
            <person name="Barry K."/>
            <person name="Goodstein D."/>
            <person name="Schmutz J."/>
            <person name="Leebens-Mack J."/>
            <person name="Osbourn A."/>
        </authorList>
    </citation>
    <scope>NUCLEOTIDE SEQUENCE [LARGE SCALE GENOMIC DNA]</scope>
    <source>
        <strain evidence="21">cv. Norfolk2</strain>
        <strain evidence="20">JIC</strain>
        <tissue evidence="20">Leaf</tissue>
    </source>
</reference>
<dbReference type="InterPro" id="IPR032872">
    <property type="entry name" value="WAK_assoc_C"/>
</dbReference>
<keyword evidence="3" id="KW-0723">Serine/threonine-protein kinase</keyword>
<feature type="binding site" evidence="15">
    <location>
        <position position="391"/>
    </location>
    <ligand>
        <name>ATP</name>
        <dbReference type="ChEBI" id="CHEBI:30616"/>
    </ligand>
</feature>
<keyword evidence="21" id="KW-1185">Reference proteome</keyword>
<evidence type="ECO:0000256" key="6">
    <source>
        <dbReference type="ARBA" id="ARBA00022729"/>
    </source>
</evidence>
<dbReference type="InterPro" id="IPR000719">
    <property type="entry name" value="Prot_kinase_dom"/>
</dbReference>
<protein>
    <recommendedName>
        <fullName evidence="2">non-specific serine/threonine protein kinase</fullName>
        <ecNumber evidence="2">2.7.11.1</ecNumber>
    </recommendedName>
</protein>
<gene>
    <name evidence="20" type="ORF">RND81_10G121700</name>
</gene>
<dbReference type="PROSITE" id="PS00108">
    <property type="entry name" value="PROTEIN_KINASE_ST"/>
    <property type="match status" value="1"/>
</dbReference>
<keyword evidence="8" id="KW-0418">Kinase</keyword>
<dbReference type="PROSITE" id="PS50011">
    <property type="entry name" value="PROTEIN_KINASE_DOM"/>
    <property type="match status" value="1"/>
</dbReference>
<dbReference type="Pfam" id="PF00069">
    <property type="entry name" value="Pkinase"/>
    <property type="match status" value="1"/>
</dbReference>
<feature type="chain" id="PRO_5044717802" description="non-specific serine/threonine protein kinase" evidence="18">
    <location>
        <begin position="29"/>
        <end position="668"/>
    </location>
</feature>
<dbReference type="AlphaFoldDB" id="A0AAW1I1W1"/>
<dbReference type="InterPro" id="IPR025287">
    <property type="entry name" value="WAK_GUB"/>
</dbReference>
<comment type="caution">
    <text evidence="20">The sequence shown here is derived from an EMBL/GenBank/DDBJ whole genome shotgun (WGS) entry which is preliminary data.</text>
</comment>
<comment type="subcellular location">
    <subcellularLocation>
        <location evidence="1">Membrane</location>
        <topology evidence="1">Single-pass membrane protein</topology>
    </subcellularLocation>
</comment>
<keyword evidence="10 17" id="KW-1133">Transmembrane helix</keyword>
<feature type="compositionally biased region" description="Polar residues" evidence="16">
    <location>
        <begin position="299"/>
        <end position="311"/>
    </location>
</feature>
<dbReference type="Proteomes" id="UP001443914">
    <property type="component" value="Unassembled WGS sequence"/>
</dbReference>
<dbReference type="EMBL" id="JBDFQZ010000010">
    <property type="protein sequence ID" value="KAK9683183.1"/>
    <property type="molecule type" value="Genomic_DNA"/>
</dbReference>
<dbReference type="Pfam" id="PF14380">
    <property type="entry name" value="WAK_assoc"/>
    <property type="match status" value="1"/>
</dbReference>
<evidence type="ECO:0000256" key="11">
    <source>
        <dbReference type="ARBA" id="ARBA00023136"/>
    </source>
</evidence>
<dbReference type="Gene3D" id="1.10.510.10">
    <property type="entry name" value="Transferase(Phosphotransferase) domain 1"/>
    <property type="match status" value="1"/>
</dbReference>
<dbReference type="GO" id="GO:0030247">
    <property type="term" value="F:polysaccharide binding"/>
    <property type="evidence" value="ECO:0007669"/>
    <property type="project" value="InterPro"/>
</dbReference>
<name>A0AAW1I1W1_SAPOF</name>
<evidence type="ECO:0000256" key="7">
    <source>
        <dbReference type="ARBA" id="ARBA00022741"/>
    </source>
</evidence>
<dbReference type="PROSITE" id="PS00107">
    <property type="entry name" value="PROTEIN_KINASE_ATP"/>
    <property type="match status" value="1"/>
</dbReference>
<dbReference type="GO" id="GO:0005524">
    <property type="term" value="F:ATP binding"/>
    <property type="evidence" value="ECO:0007669"/>
    <property type="project" value="UniProtKB-UniRule"/>
</dbReference>
<sequence>MERSVLYSFFFMSFIFPLIITRNKFVKADSEEYEECKKPFLCGDKQVNLSYPFYDGQGRPAYCGYPGFKIDCSHSFPEISMSSETYYLLSTNTTSGVISVAVQNYYDGSCPQNMFNIDTNLYKYASTNDKVTLFYDCPIGTVGIPFPCTNASSDNNNNNPVTYYLPQNFGSNLSVSCQNSVVVPTQLSPGSQPNQNIINNGFELEWIADKELCDGCHKSGGECGSNAGLTKFTCYCPDGSHDSDCNGNDSSKSKTGVIIGVIVGVSLVAALLAGCLFMMRRRKRRIMSRTRPKDDVTPASMSTDLPSSNEFQSSQDYTTSSSTYVSQSMPSYPSSKSNRENDSGYHGVKLFSYDELEEATGNFNESRELGDGGFGAVYYGELHDGRKVAVKRLYETSIRRIGQFMNEVTILARLRHDNLVALYGCTSKTSKDLLLVYEYIPNGTVADHLHGKLSSSKMLTWSIRLNIAVETAKALCFLHDNDVIHRDVKTTNILLDNNFQVKVADFGLSRLFPNDVTHVSTAPQGTPGYLDPYYYQCFRLTEKSDVYSFGVVLIELISSKTAVDVSRSNPDINLAIMAVDRIQKRTLNELVDPNLDFDKDYAVQHMVKLMAELAFRCLQHDREMRPSMKEVLESLKDIQKQNGEYTKQIVVYIQESADDAVLLKNAST</sequence>
<feature type="domain" description="Protein kinase" evidence="19">
    <location>
        <begin position="363"/>
        <end position="638"/>
    </location>
</feature>
<keyword evidence="12" id="KW-0325">Glycoprotein</keyword>
<evidence type="ECO:0000313" key="21">
    <source>
        <dbReference type="Proteomes" id="UP001443914"/>
    </source>
</evidence>
<dbReference type="Pfam" id="PF13947">
    <property type="entry name" value="GUB_WAK_bind"/>
    <property type="match status" value="1"/>
</dbReference>
<evidence type="ECO:0000256" key="14">
    <source>
        <dbReference type="ARBA" id="ARBA00048679"/>
    </source>
</evidence>
<evidence type="ECO:0000256" key="9">
    <source>
        <dbReference type="ARBA" id="ARBA00022840"/>
    </source>
</evidence>
<evidence type="ECO:0000256" key="10">
    <source>
        <dbReference type="ARBA" id="ARBA00022989"/>
    </source>
</evidence>
<dbReference type="PANTHER" id="PTHR46008">
    <property type="entry name" value="LEAF RUST 10 DISEASE-RESISTANCE LOCUS RECEPTOR-LIKE PROTEIN KINASE-LIKE 1.4"/>
    <property type="match status" value="1"/>
</dbReference>
<evidence type="ECO:0000313" key="20">
    <source>
        <dbReference type="EMBL" id="KAK9683184.1"/>
    </source>
</evidence>
<evidence type="ECO:0000256" key="8">
    <source>
        <dbReference type="ARBA" id="ARBA00022777"/>
    </source>
</evidence>
<dbReference type="InterPro" id="IPR008271">
    <property type="entry name" value="Ser/Thr_kinase_AS"/>
</dbReference>
<evidence type="ECO:0000256" key="1">
    <source>
        <dbReference type="ARBA" id="ARBA00004167"/>
    </source>
</evidence>
<dbReference type="EMBL" id="JBDFQZ010000010">
    <property type="protein sequence ID" value="KAK9683184.1"/>
    <property type="molecule type" value="Genomic_DNA"/>
</dbReference>
<dbReference type="Gene3D" id="3.30.200.20">
    <property type="entry name" value="Phosphorylase Kinase, domain 1"/>
    <property type="match status" value="1"/>
</dbReference>
<dbReference type="InterPro" id="IPR011009">
    <property type="entry name" value="Kinase-like_dom_sf"/>
</dbReference>
<feature type="compositionally biased region" description="Low complexity" evidence="16">
    <location>
        <begin position="312"/>
        <end position="336"/>
    </location>
</feature>
<evidence type="ECO:0000256" key="17">
    <source>
        <dbReference type="SAM" id="Phobius"/>
    </source>
</evidence>
<comment type="catalytic activity">
    <reaction evidence="13">
        <text>L-threonyl-[protein] + ATP = O-phospho-L-threonyl-[protein] + ADP + H(+)</text>
        <dbReference type="Rhea" id="RHEA:46608"/>
        <dbReference type="Rhea" id="RHEA-COMP:11060"/>
        <dbReference type="Rhea" id="RHEA-COMP:11605"/>
        <dbReference type="ChEBI" id="CHEBI:15378"/>
        <dbReference type="ChEBI" id="CHEBI:30013"/>
        <dbReference type="ChEBI" id="CHEBI:30616"/>
        <dbReference type="ChEBI" id="CHEBI:61977"/>
        <dbReference type="ChEBI" id="CHEBI:456216"/>
        <dbReference type="EC" id="2.7.11.1"/>
    </reaction>
</comment>
<evidence type="ECO:0000259" key="19">
    <source>
        <dbReference type="PROSITE" id="PS50011"/>
    </source>
</evidence>
<dbReference type="CDD" id="cd14066">
    <property type="entry name" value="STKc_IRAK"/>
    <property type="match status" value="1"/>
</dbReference>
<evidence type="ECO:0000256" key="2">
    <source>
        <dbReference type="ARBA" id="ARBA00012513"/>
    </source>
</evidence>
<keyword evidence="11 17" id="KW-0472">Membrane</keyword>
<keyword evidence="9 15" id="KW-0067">ATP-binding</keyword>
<feature type="signal peptide" evidence="18">
    <location>
        <begin position="1"/>
        <end position="28"/>
    </location>
</feature>
<dbReference type="SMART" id="SM00220">
    <property type="entry name" value="S_TKc"/>
    <property type="match status" value="1"/>
</dbReference>
<dbReference type="SUPFAM" id="SSF56112">
    <property type="entry name" value="Protein kinase-like (PK-like)"/>
    <property type="match status" value="1"/>
</dbReference>
<evidence type="ECO:0000256" key="13">
    <source>
        <dbReference type="ARBA" id="ARBA00047899"/>
    </source>
</evidence>
<keyword evidence="7 15" id="KW-0547">Nucleotide-binding</keyword>
<dbReference type="GO" id="GO:0004674">
    <property type="term" value="F:protein serine/threonine kinase activity"/>
    <property type="evidence" value="ECO:0007669"/>
    <property type="project" value="UniProtKB-KW"/>
</dbReference>
<keyword evidence="4" id="KW-0808">Transferase</keyword>
<evidence type="ECO:0000256" key="18">
    <source>
        <dbReference type="SAM" id="SignalP"/>
    </source>
</evidence>
<keyword evidence="5 17" id="KW-0812">Transmembrane</keyword>
<keyword evidence="6 18" id="KW-0732">Signal</keyword>
<evidence type="ECO:0000256" key="12">
    <source>
        <dbReference type="ARBA" id="ARBA00023180"/>
    </source>
</evidence>
<evidence type="ECO:0000256" key="16">
    <source>
        <dbReference type="SAM" id="MobiDB-lite"/>
    </source>
</evidence>
<comment type="catalytic activity">
    <reaction evidence="14">
        <text>L-seryl-[protein] + ATP = O-phospho-L-seryl-[protein] + ADP + H(+)</text>
        <dbReference type="Rhea" id="RHEA:17989"/>
        <dbReference type="Rhea" id="RHEA-COMP:9863"/>
        <dbReference type="Rhea" id="RHEA-COMP:11604"/>
        <dbReference type="ChEBI" id="CHEBI:15378"/>
        <dbReference type="ChEBI" id="CHEBI:29999"/>
        <dbReference type="ChEBI" id="CHEBI:30616"/>
        <dbReference type="ChEBI" id="CHEBI:83421"/>
        <dbReference type="ChEBI" id="CHEBI:456216"/>
        <dbReference type="EC" id="2.7.11.1"/>
    </reaction>
</comment>
<evidence type="ECO:0000256" key="4">
    <source>
        <dbReference type="ARBA" id="ARBA00022679"/>
    </source>
</evidence>
<evidence type="ECO:0000256" key="5">
    <source>
        <dbReference type="ARBA" id="ARBA00022692"/>
    </source>
</evidence>
<evidence type="ECO:0000256" key="15">
    <source>
        <dbReference type="PROSITE-ProRule" id="PRU10141"/>
    </source>
</evidence>
<evidence type="ECO:0000256" key="3">
    <source>
        <dbReference type="ARBA" id="ARBA00022527"/>
    </source>
</evidence>